<keyword evidence="4" id="KW-0548">Nucleotidyltransferase</keyword>
<dbReference type="AlphaFoldDB" id="A0A7S3A9E8"/>
<feature type="compositionally biased region" description="Polar residues" evidence="6">
    <location>
        <begin position="34"/>
        <end position="45"/>
    </location>
</feature>
<dbReference type="GO" id="GO:0000175">
    <property type="term" value="F:3'-5'-RNA exonuclease activity"/>
    <property type="evidence" value="ECO:0007669"/>
    <property type="project" value="TreeGrafter"/>
</dbReference>
<feature type="domain" description="Exoribonuclease phosphorolytic" evidence="8">
    <location>
        <begin position="298"/>
        <end position="361"/>
    </location>
</feature>
<dbReference type="InterPro" id="IPR027408">
    <property type="entry name" value="PNPase/RNase_PH_dom_sf"/>
</dbReference>
<reference evidence="10" key="1">
    <citation type="submission" date="2021-01" db="EMBL/GenBank/DDBJ databases">
        <authorList>
            <person name="Corre E."/>
            <person name="Pelletier E."/>
            <person name="Niang G."/>
            <person name="Scheremetjew M."/>
            <person name="Finn R."/>
            <person name="Kale V."/>
            <person name="Holt S."/>
            <person name="Cochrane G."/>
            <person name="Meng A."/>
            <person name="Brown T."/>
            <person name="Cohen L."/>
        </authorList>
    </citation>
    <scope>NUCLEOTIDE SEQUENCE</scope>
    <source>
        <strain evidence="10">CCMP 769</strain>
    </source>
</reference>
<dbReference type="SUPFAM" id="SSF54211">
    <property type="entry name" value="Ribosomal protein S5 domain 2-like"/>
    <property type="match status" value="1"/>
</dbReference>
<dbReference type="EC" id="2.7.7.8" evidence="2"/>
<dbReference type="Pfam" id="PF01138">
    <property type="entry name" value="RNase_PH"/>
    <property type="match status" value="1"/>
</dbReference>
<evidence type="ECO:0000256" key="4">
    <source>
        <dbReference type="ARBA" id="ARBA00022695"/>
    </source>
</evidence>
<dbReference type="GO" id="GO:0000965">
    <property type="term" value="P:mitochondrial RNA 3'-end processing"/>
    <property type="evidence" value="ECO:0007669"/>
    <property type="project" value="TreeGrafter"/>
</dbReference>
<dbReference type="InterPro" id="IPR020568">
    <property type="entry name" value="Ribosomal_Su5_D2-typ_SF"/>
</dbReference>
<protein>
    <recommendedName>
        <fullName evidence="2">polyribonucleotide nucleotidyltransferase</fullName>
        <ecNumber evidence="2">2.7.7.8</ecNumber>
    </recommendedName>
</protein>
<accession>A0A7S3A9E8</accession>
<dbReference type="GO" id="GO:0005739">
    <property type="term" value="C:mitochondrion"/>
    <property type="evidence" value="ECO:0007669"/>
    <property type="project" value="TreeGrafter"/>
</dbReference>
<dbReference type="EMBL" id="HBHW01041961">
    <property type="protein sequence ID" value="CAE0064278.1"/>
    <property type="molecule type" value="Transcribed_RNA"/>
</dbReference>
<evidence type="ECO:0000313" key="10">
    <source>
        <dbReference type="EMBL" id="CAE0064278.1"/>
    </source>
</evidence>
<feature type="region of interest" description="Disordered" evidence="6">
    <location>
        <begin position="29"/>
        <end position="148"/>
    </location>
</feature>
<dbReference type="InterPro" id="IPR015847">
    <property type="entry name" value="ExoRNase_PH_dom2"/>
</dbReference>
<evidence type="ECO:0000256" key="2">
    <source>
        <dbReference type="ARBA" id="ARBA00012416"/>
    </source>
</evidence>
<evidence type="ECO:0000259" key="8">
    <source>
        <dbReference type="Pfam" id="PF03725"/>
    </source>
</evidence>
<dbReference type="Pfam" id="PF03725">
    <property type="entry name" value="RNase_PH_C"/>
    <property type="match status" value="1"/>
</dbReference>
<evidence type="ECO:0000256" key="5">
    <source>
        <dbReference type="ARBA" id="ARBA00022884"/>
    </source>
</evidence>
<organism evidence="10">
    <name type="scientific">Rhodosorus marinus</name>
    <dbReference type="NCBI Taxonomy" id="101924"/>
    <lineage>
        <taxon>Eukaryota</taxon>
        <taxon>Rhodophyta</taxon>
        <taxon>Stylonematophyceae</taxon>
        <taxon>Stylonematales</taxon>
        <taxon>Stylonemataceae</taxon>
        <taxon>Rhodosorus</taxon>
    </lineage>
</organism>
<comment type="similarity">
    <text evidence="1">Belongs to the polyribonucleotide nucleotidyltransferase family.</text>
</comment>
<name>A0A7S3A9E8_9RHOD</name>
<proteinExistence type="inferred from homology"/>
<dbReference type="SUPFAM" id="SSF55666">
    <property type="entry name" value="Ribonuclease PH domain 2-like"/>
    <property type="match status" value="1"/>
</dbReference>
<dbReference type="GO" id="GO:0000958">
    <property type="term" value="P:mitochondrial mRNA catabolic process"/>
    <property type="evidence" value="ECO:0007669"/>
    <property type="project" value="TreeGrafter"/>
</dbReference>
<evidence type="ECO:0000313" key="9">
    <source>
        <dbReference type="EMBL" id="CAE0064275.1"/>
    </source>
</evidence>
<feature type="domain" description="Exoribonuclease phosphorolytic" evidence="7">
    <location>
        <begin position="162"/>
        <end position="294"/>
    </location>
</feature>
<sequence length="473" mass="51174">MFGSFRSASTGDRLSTCAKRILCRGASDVRKVEQSTAKMQNSSLPSEYFRMAPTAKRSSGYRGKEAQKPQPPLASVSKSAKSAKRMERASNNSQPTSSSPQRSVQSRRTNFADDPAGKPFLNGNTHPRILGHSSGGRPGKVVKSGNNSDVPAALSLPVSVNGRSVKFEAGRMARLAEGSVVATSGGNSVLAAVAVSREGGMEFQDAGTNLQLDYREKAASRGMIPINARKRENTASDKETLVGRLIDRSLRPLFPKGITDQIQLSCTLMSADSVSNADALSINAASAALLLSHVEWKGPVGAVRLGMVDGEFVENPSIDQLRSSTLNMLVAGTSGHILALEAEAAEIDEKTLFKGLERAQEKIDSVIEAQLELAKKYQKNEQIEPQEIADPCPVNEAGDLFAVQAVQEFREVFKSTRTLGKQNRAKLIGRAFGRYDVSTLFSRPEQSMIEHFHPFRLCLQVIKPPEENRGGPF</sequence>
<keyword evidence="3" id="KW-0808">Transferase</keyword>
<dbReference type="GO" id="GO:0003723">
    <property type="term" value="F:RNA binding"/>
    <property type="evidence" value="ECO:0007669"/>
    <property type="project" value="UniProtKB-KW"/>
</dbReference>
<dbReference type="FunFam" id="3.30.230.70:FF:000001">
    <property type="entry name" value="Polyribonucleotide nucleotidyltransferase"/>
    <property type="match status" value="1"/>
</dbReference>
<dbReference type="GO" id="GO:0004654">
    <property type="term" value="F:polyribonucleotide nucleotidyltransferase activity"/>
    <property type="evidence" value="ECO:0007669"/>
    <property type="project" value="UniProtKB-EC"/>
</dbReference>
<dbReference type="EMBL" id="HBHW01041958">
    <property type="protein sequence ID" value="CAE0064275.1"/>
    <property type="molecule type" value="Transcribed_RNA"/>
</dbReference>
<evidence type="ECO:0000256" key="3">
    <source>
        <dbReference type="ARBA" id="ARBA00022679"/>
    </source>
</evidence>
<keyword evidence="5" id="KW-0694">RNA-binding</keyword>
<dbReference type="PANTHER" id="PTHR11252">
    <property type="entry name" value="POLYRIBONUCLEOTIDE NUCLEOTIDYLTRANSFERASE"/>
    <property type="match status" value="1"/>
</dbReference>
<dbReference type="Gene3D" id="3.30.230.70">
    <property type="entry name" value="GHMP Kinase, N-terminal domain"/>
    <property type="match status" value="1"/>
</dbReference>
<dbReference type="InterPro" id="IPR001247">
    <property type="entry name" value="ExoRNase_PH_dom1"/>
</dbReference>
<evidence type="ECO:0000256" key="1">
    <source>
        <dbReference type="ARBA" id="ARBA00007404"/>
    </source>
</evidence>
<feature type="compositionally biased region" description="Low complexity" evidence="6">
    <location>
        <begin position="90"/>
        <end position="109"/>
    </location>
</feature>
<evidence type="ECO:0000256" key="6">
    <source>
        <dbReference type="SAM" id="MobiDB-lite"/>
    </source>
</evidence>
<dbReference type="GO" id="GO:0005829">
    <property type="term" value="C:cytosol"/>
    <property type="evidence" value="ECO:0007669"/>
    <property type="project" value="TreeGrafter"/>
</dbReference>
<evidence type="ECO:0000259" key="7">
    <source>
        <dbReference type="Pfam" id="PF01138"/>
    </source>
</evidence>
<dbReference type="InterPro" id="IPR012162">
    <property type="entry name" value="PNPase"/>
</dbReference>
<gene>
    <name evidence="9" type="ORF">RMAR00112_LOCUS32347</name>
    <name evidence="10" type="ORF">RMAR00112_LOCUS32350</name>
</gene>
<dbReference type="InterPro" id="IPR036345">
    <property type="entry name" value="ExoRNase_PH_dom2_sf"/>
</dbReference>
<dbReference type="PANTHER" id="PTHR11252:SF0">
    <property type="entry name" value="POLYRIBONUCLEOTIDE NUCLEOTIDYLTRANSFERASE 1, MITOCHONDRIAL"/>
    <property type="match status" value="1"/>
</dbReference>